<feature type="region of interest" description="Disordered" evidence="1">
    <location>
        <begin position="19"/>
        <end position="89"/>
    </location>
</feature>
<keyword evidence="4" id="KW-1185">Reference proteome</keyword>
<feature type="transmembrane region" description="Helical" evidence="2">
    <location>
        <begin position="143"/>
        <end position="163"/>
    </location>
</feature>
<evidence type="ECO:0000256" key="2">
    <source>
        <dbReference type="SAM" id="Phobius"/>
    </source>
</evidence>
<organism evidence="3 4">
    <name type="scientific">Winogradskya consettensis</name>
    <dbReference type="NCBI Taxonomy" id="113560"/>
    <lineage>
        <taxon>Bacteria</taxon>
        <taxon>Bacillati</taxon>
        <taxon>Actinomycetota</taxon>
        <taxon>Actinomycetes</taxon>
        <taxon>Micromonosporales</taxon>
        <taxon>Micromonosporaceae</taxon>
        <taxon>Winogradskya</taxon>
    </lineage>
</organism>
<gene>
    <name evidence="3" type="ORF">Aco04nite_84030</name>
</gene>
<name>A0A919T0P9_9ACTN</name>
<feature type="compositionally biased region" description="Low complexity" evidence="1">
    <location>
        <begin position="50"/>
        <end position="60"/>
    </location>
</feature>
<accession>A0A919T0P9</accession>
<proteinExistence type="predicted"/>
<reference evidence="3" key="1">
    <citation type="submission" date="2021-03" db="EMBL/GenBank/DDBJ databases">
        <title>Whole genome shotgun sequence of Actinoplanes consettensis NBRC 14913.</title>
        <authorList>
            <person name="Komaki H."/>
            <person name="Tamura T."/>
        </authorList>
    </citation>
    <scope>NUCLEOTIDE SEQUENCE</scope>
    <source>
        <strain evidence="3">NBRC 14913</strain>
    </source>
</reference>
<evidence type="ECO:0000256" key="1">
    <source>
        <dbReference type="SAM" id="MobiDB-lite"/>
    </source>
</evidence>
<protein>
    <submittedName>
        <fullName evidence="3">Uncharacterized protein</fullName>
    </submittedName>
</protein>
<dbReference type="AlphaFoldDB" id="A0A919T0P9"/>
<keyword evidence="2" id="KW-0472">Membrane</keyword>
<keyword evidence="2" id="KW-1133">Transmembrane helix</keyword>
<comment type="caution">
    <text evidence="3">The sequence shown here is derived from an EMBL/GenBank/DDBJ whole genome shotgun (WGS) entry which is preliminary data.</text>
</comment>
<dbReference type="Proteomes" id="UP000680865">
    <property type="component" value="Unassembled WGS sequence"/>
</dbReference>
<evidence type="ECO:0000313" key="4">
    <source>
        <dbReference type="Proteomes" id="UP000680865"/>
    </source>
</evidence>
<dbReference type="EMBL" id="BOQP01000052">
    <property type="protein sequence ID" value="GIM82940.1"/>
    <property type="molecule type" value="Genomic_DNA"/>
</dbReference>
<evidence type="ECO:0000313" key="3">
    <source>
        <dbReference type="EMBL" id="GIM82940.1"/>
    </source>
</evidence>
<feature type="compositionally biased region" description="Low complexity" evidence="1">
    <location>
        <begin position="69"/>
        <end position="88"/>
    </location>
</feature>
<sequence length="178" mass="17725">MALPSAAAGADTTMPISAAGLSVPGDRTMPLSVAGGHSGDETAPFGLNASGGSRQPFGQQSGPGGGPSRGSTTYGSGSGQSGSVPQQRGDAHVYGGLADYAPADMTMPLTMNPVDNSGSLTGHILAQGWRDTPDTQRKGNVKVVVAMVVVLLVLVGVSLAFLFTVGDAFSDMIGGVFS</sequence>
<keyword evidence="2" id="KW-0812">Transmembrane</keyword>